<protein>
    <submittedName>
        <fullName evidence="1">Uncharacterized protein</fullName>
    </submittedName>
</protein>
<reference evidence="1" key="1">
    <citation type="submission" date="2021-03" db="EMBL/GenBank/DDBJ databases">
        <title>Draft genome sequence of rust myrtle Austropuccinia psidii MF-1, a brazilian biotype.</title>
        <authorList>
            <person name="Quecine M.C."/>
            <person name="Pachon D.M.R."/>
            <person name="Bonatelli M.L."/>
            <person name="Correr F.H."/>
            <person name="Franceschini L.M."/>
            <person name="Leite T.F."/>
            <person name="Margarido G.R.A."/>
            <person name="Almeida C.A."/>
            <person name="Ferrarezi J.A."/>
            <person name="Labate C.A."/>
        </authorList>
    </citation>
    <scope>NUCLEOTIDE SEQUENCE</scope>
    <source>
        <strain evidence="1">MF-1</strain>
    </source>
</reference>
<evidence type="ECO:0000313" key="1">
    <source>
        <dbReference type="EMBL" id="MBW0496481.1"/>
    </source>
</evidence>
<dbReference type="OrthoDB" id="8022549at2759"/>
<comment type="caution">
    <text evidence="1">The sequence shown here is derived from an EMBL/GenBank/DDBJ whole genome shotgun (WGS) entry which is preliminary data.</text>
</comment>
<dbReference type="Proteomes" id="UP000765509">
    <property type="component" value="Unassembled WGS sequence"/>
</dbReference>
<accession>A0A9Q3H9P7</accession>
<sequence length="138" mass="16372">MGTDYQRIYAIEIYNSKNRHITIGTNKEKSFSLDIYQLSNQDPLEELINEFKGNFSSNLTGKQKLSLLKIMRKNRLAFPIVEEPLAEIRGHYMELYLDVKRPYPPIFRRPPDSESLETKKDIEKHFNELLHVYLVRKI</sequence>
<organism evidence="1 2">
    <name type="scientific">Austropuccinia psidii MF-1</name>
    <dbReference type="NCBI Taxonomy" id="1389203"/>
    <lineage>
        <taxon>Eukaryota</taxon>
        <taxon>Fungi</taxon>
        <taxon>Dikarya</taxon>
        <taxon>Basidiomycota</taxon>
        <taxon>Pucciniomycotina</taxon>
        <taxon>Pucciniomycetes</taxon>
        <taxon>Pucciniales</taxon>
        <taxon>Sphaerophragmiaceae</taxon>
        <taxon>Austropuccinia</taxon>
    </lineage>
</organism>
<dbReference type="AlphaFoldDB" id="A0A9Q3H9P7"/>
<proteinExistence type="predicted"/>
<gene>
    <name evidence="1" type="ORF">O181_036196</name>
</gene>
<evidence type="ECO:0000313" key="2">
    <source>
        <dbReference type="Proteomes" id="UP000765509"/>
    </source>
</evidence>
<dbReference type="EMBL" id="AVOT02013644">
    <property type="protein sequence ID" value="MBW0496481.1"/>
    <property type="molecule type" value="Genomic_DNA"/>
</dbReference>
<keyword evidence="2" id="KW-1185">Reference proteome</keyword>
<name>A0A9Q3H9P7_9BASI</name>